<keyword evidence="3" id="KW-1185">Reference proteome</keyword>
<sequence>MNGKIKISCMLENDKVERSRDCHCLRKQEDLDLVEADFKILHNERISGHDFLKLQKKSLNVMNRRYELQKENLVTLKSAELARPKYSVSPIHTETKSEEKEIDDFRDSIYKERVRNEIIQSIKEKKLRDQNLSPDISSSGEVVPEISVPSTSISKFRKSEISAGAPLPKNSHRKKGQKDINVLQRSQISSTVPLLSLAQLFNRATDAEYSAIRANQEEILCWYYYGKEFVTQVNETIKNSKVGEKKAKGIIYDKMLEDLNILRKKRSEEVAALQLPEISRKYLQGKIQKAVKIYKLFENLGIDRIKYITTYSANSISELTNDKIQEIIDNFIEQVPKVQGDESSIPETSTPSISLFNTSNSEDESLLISTESSHESDTCGLVTTFNLEDIISEDNKSLPETEASPLDETLDSDLDENDGNENFSGQWYHSGALCKADNEEEDKYNFSEPFFDDDEDTGYYFELSSGGKIKIRNI</sequence>
<feature type="compositionally biased region" description="Acidic residues" evidence="1">
    <location>
        <begin position="408"/>
        <end position="419"/>
    </location>
</feature>
<comment type="caution">
    <text evidence="2">The sequence shown here is derived from an EMBL/GenBank/DDBJ whole genome shotgun (WGS) entry which is preliminary data.</text>
</comment>
<protein>
    <submittedName>
        <fullName evidence="2">Uncharacterized protein</fullName>
    </submittedName>
</protein>
<evidence type="ECO:0000256" key="1">
    <source>
        <dbReference type="SAM" id="MobiDB-lite"/>
    </source>
</evidence>
<accession>A0A397IGM7</accession>
<dbReference type="EMBL" id="PQFF01000224">
    <property type="protein sequence ID" value="RHZ72514.1"/>
    <property type="molecule type" value="Genomic_DNA"/>
</dbReference>
<gene>
    <name evidence="2" type="ORF">Glove_242g98</name>
</gene>
<feature type="region of interest" description="Disordered" evidence="1">
    <location>
        <begin position="394"/>
        <end position="422"/>
    </location>
</feature>
<organism evidence="2 3">
    <name type="scientific">Diversispora epigaea</name>
    <dbReference type="NCBI Taxonomy" id="1348612"/>
    <lineage>
        <taxon>Eukaryota</taxon>
        <taxon>Fungi</taxon>
        <taxon>Fungi incertae sedis</taxon>
        <taxon>Mucoromycota</taxon>
        <taxon>Glomeromycotina</taxon>
        <taxon>Glomeromycetes</taxon>
        <taxon>Diversisporales</taxon>
        <taxon>Diversisporaceae</taxon>
        <taxon>Diversispora</taxon>
    </lineage>
</organism>
<name>A0A397IGM7_9GLOM</name>
<dbReference type="OrthoDB" id="2432162at2759"/>
<dbReference type="AlphaFoldDB" id="A0A397IGM7"/>
<proteinExistence type="predicted"/>
<dbReference type="Proteomes" id="UP000266861">
    <property type="component" value="Unassembled WGS sequence"/>
</dbReference>
<evidence type="ECO:0000313" key="3">
    <source>
        <dbReference type="Proteomes" id="UP000266861"/>
    </source>
</evidence>
<evidence type="ECO:0000313" key="2">
    <source>
        <dbReference type="EMBL" id="RHZ72514.1"/>
    </source>
</evidence>
<reference evidence="2 3" key="1">
    <citation type="submission" date="2018-08" db="EMBL/GenBank/DDBJ databases">
        <title>Genome and evolution of the arbuscular mycorrhizal fungus Diversispora epigaea (formerly Glomus versiforme) and its bacterial endosymbionts.</title>
        <authorList>
            <person name="Sun X."/>
            <person name="Fei Z."/>
            <person name="Harrison M."/>
        </authorList>
    </citation>
    <scope>NUCLEOTIDE SEQUENCE [LARGE SCALE GENOMIC DNA]</scope>
    <source>
        <strain evidence="2 3">IT104</strain>
    </source>
</reference>